<evidence type="ECO:0000313" key="8">
    <source>
        <dbReference type="Proteomes" id="UP001457282"/>
    </source>
</evidence>
<evidence type="ECO:0000256" key="4">
    <source>
        <dbReference type="PROSITE-ProRule" id="PRU00325"/>
    </source>
</evidence>
<keyword evidence="3" id="KW-0862">Zinc</keyword>
<dbReference type="GO" id="GO:0008270">
    <property type="term" value="F:zinc ion binding"/>
    <property type="evidence" value="ECO:0007669"/>
    <property type="project" value="UniProtKB-KW"/>
</dbReference>
<evidence type="ECO:0000256" key="3">
    <source>
        <dbReference type="ARBA" id="ARBA00022833"/>
    </source>
</evidence>
<dbReference type="PANTHER" id="PTHR31973">
    <property type="entry name" value="POLYPROTEIN, PUTATIVE-RELATED"/>
    <property type="match status" value="1"/>
</dbReference>
<organism evidence="7 8">
    <name type="scientific">Rubus argutus</name>
    <name type="common">Southern blackberry</name>
    <dbReference type="NCBI Taxonomy" id="59490"/>
    <lineage>
        <taxon>Eukaryota</taxon>
        <taxon>Viridiplantae</taxon>
        <taxon>Streptophyta</taxon>
        <taxon>Embryophyta</taxon>
        <taxon>Tracheophyta</taxon>
        <taxon>Spermatophyta</taxon>
        <taxon>Magnoliopsida</taxon>
        <taxon>eudicotyledons</taxon>
        <taxon>Gunneridae</taxon>
        <taxon>Pentapetalae</taxon>
        <taxon>rosids</taxon>
        <taxon>fabids</taxon>
        <taxon>Rosales</taxon>
        <taxon>Rosaceae</taxon>
        <taxon>Rosoideae</taxon>
        <taxon>Rosoideae incertae sedis</taxon>
        <taxon>Rubus</taxon>
    </lineage>
</organism>
<sequence length="141" mass="16157">MSVVQVSFCLKCMVMFSVMVDLQNWSCSCGQWRIKGFPCAHALAAIFKDGENPFEYIEAYFTSSNFKRCYDVHIVPIPDIDQLLKSHWMSFREPSIDKESHQEGQESRGFDLLGRESRPMRCGRCGRLGTITTRKLALPPI</sequence>
<keyword evidence="1" id="KW-0479">Metal-binding</keyword>
<evidence type="ECO:0000256" key="5">
    <source>
        <dbReference type="SAM" id="SignalP"/>
    </source>
</evidence>
<protein>
    <recommendedName>
        <fullName evidence="6">SWIM-type domain-containing protein</fullName>
    </recommendedName>
</protein>
<dbReference type="InterPro" id="IPR007527">
    <property type="entry name" value="Znf_SWIM"/>
</dbReference>
<dbReference type="Pfam" id="PF04434">
    <property type="entry name" value="SWIM"/>
    <property type="match status" value="1"/>
</dbReference>
<reference evidence="7 8" key="1">
    <citation type="journal article" date="2023" name="G3 (Bethesda)">
        <title>A chromosome-length genome assembly and annotation of blackberry (Rubus argutus, cv. 'Hillquist').</title>
        <authorList>
            <person name="Bruna T."/>
            <person name="Aryal R."/>
            <person name="Dudchenko O."/>
            <person name="Sargent D.J."/>
            <person name="Mead D."/>
            <person name="Buti M."/>
            <person name="Cavallini A."/>
            <person name="Hytonen T."/>
            <person name="Andres J."/>
            <person name="Pham M."/>
            <person name="Weisz D."/>
            <person name="Mascagni F."/>
            <person name="Usai G."/>
            <person name="Natali L."/>
            <person name="Bassil N."/>
            <person name="Fernandez G.E."/>
            <person name="Lomsadze A."/>
            <person name="Armour M."/>
            <person name="Olukolu B."/>
            <person name="Poorten T."/>
            <person name="Britton C."/>
            <person name="Davik J."/>
            <person name="Ashrafi H."/>
            <person name="Aiden E.L."/>
            <person name="Borodovsky M."/>
            <person name="Worthington M."/>
        </authorList>
    </citation>
    <scope>NUCLEOTIDE SEQUENCE [LARGE SCALE GENOMIC DNA]</scope>
    <source>
        <strain evidence="7">PI 553951</strain>
    </source>
</reference>
<dbReference type="AlphaFoldDB" id="A0AAW1YTU6"/>
<dbReference type="SMART" id="SM00575">
    <property type="entry name" value="ZnF_PMZ"/>
    <property type="match status" value="1"/>
</dbReference>
<evidence type="ECO:0000313" key="7">
    <source>
        <dbReference type="EMBL" id="KAK9951640.1"/>
    </source>
</evidence>
<comment type="caution">
    <text evidence="7">The sequence shown here is derived from an EMBL/GenBank/DDBJ whole genome shotgun (WGS) entry which is preliminary data.</text>
</comment>
<dbReference type="Proteomes" id="UP001457282">
    <property type="component" value="Unassembled WGS sequence"/>
</dbReference>
<dbReference type="EMBL" id="JBEDUW010000001">
    <property type="protein sequence ID" value="KAK9951640.1"/>
    <property type="molecule type" value="Genomic_DNA"/>
</dbReference>
<evidence type="ECO:0000259" key="6">
    <source>
        <dbReference type="PROSITE" id="PS50966"/>
    </source>
</evidence>
<evidence type="ECO:0000256" key="1">
    <source>
        <dbReference type="ARBA" id="ARBA00022723"/>
    </source>
</evidence>
<accession>A0AAW1YTU6</accession>
<name>A0AAW1YTU6_RUBAR</name>
<dbReference type="PROSITE" id="PS50966">
    <property type="entry name" value="ZF_SWIM"/>
    <property type="match status" value="1"/>
</dbReference>
<keyword evidence="5" id="KW-0732">Signal</keyword>
<dbReference type="PANTHER" id="PTHR31973:SF187">
    <property type="entry name" value="MUTATOR TRANSPOSASE MUDRA PROTEIN"/>
    <property type="match status" value="1"/>
</dbReference>
<feature type="signal peptide" evidence="5">
    <location>
        <begin position="1"/>
        <end position="22"/>
    </location>
</feature>
<dbReference type="InterPro" id="IPR006564">
    <property type="entry name" value="Znf_PMZ"/>
</dbReference>
<keyword evidence="2 4" id="KW-0863">Zinc-finger</keyword>
<keyword evidence="8" id="KW-1185">Reference proteome</keyword>
<gene>
    <name evidence="7" type="ORF">M0R45_007078</name>
</gene>
<evidence type="ECO:0000256" key="2">
    <source>
        <dbReference type="ARBA" id="ARBA00022771"/>
    </source>
</evidence>
<feature type="chain" id="PRO_5043710666" description="SWIM-type domain-containing protein" evidence="5">
    <location>
        <begin position="23"/>
        <end position="141"/>
    </location>
</feature>
<proteinExistence type="predicted"/>
<feature type="domain" description="SWIM-type" evidence="6">
    <location>
        <begin position="16"/>
        <end position="50"/>
    </location>
</feature>